<proteinExistence type="predicted"/>
<dbReference type="Pfam" id="PF13966">
    <property type="entry name" value="zf-RVT"/>
    <property type="match status" value="1"/>
</dbReference>
<dbReference type="Proteomes" id="UP000266723">
    <property type="component" value="Unassembled WGS sequence"/>
</dbReference>
<evidence type="ECO:0000313" key="3">
    <source>
        <dbReference type="Proteomes" id="UP000266723"/>
    </source>
</evidence>
<gene>
    <name evidence="2" type="ORF">DY000_02001864</name>
</gene>
<dbReference type="EMBL" id="QGKV02000832">
    <property type="protein sequence ID" value="KAF3545999.1"/>
    <property type="molecule type" value="Genomic_DNA"/>
</dbReference>
<evidence type="ECO:0000259" key="1">
    <source>
        <dbReference type="Pfam" id="PF13966"/>
    </source>
</evidence>
<comment type="caution">
    <text evidence="2">The sequence shown here is derived from an EMBL/GenBank/DDBJ whole genome shotgun (WGS) entry which is preliminary data.</text>
</comment>
<name>A0ABQ7C353_BRACR</name>
<keyword evidence="3" id="KW-1185">Reference proteome</keyword>
<organism evidence="2 3">
    <name type="scientific">Brassica cretica</name>
    <name type="common">Mustard</name>
    <dbReference type="NCBI Taxonomy" id="69181"/>
    <lineage>
        <taxon>Eukaryota</taxon>
        <taxon>Viridiplantae</taxon>
        <taxon>Streptophyta</taxon>
        <taxon>Embryophyta</taxon>
        <taxon>Tracheophyta</taxon>
        <taxon>Spermatophyta</taxon>
        <taxon>Magnoliopsida</taxon>
        <taxon>eudicotyledons</taxon>
        <taxon>Gunneridae</taxon>
        <taxon>Pentapetalae</taxon>
        <taxon>rosids</taxon>
        <taxon>malvids</taxon>
        <taxon>Brassicales</taxon>
        <taxon>Brassicaceae</taxon>
        <taxon>Brassiceae</taxon>
        <taxon>Brassica</taxon>
    </lineage>
</organism>
<sequence length="154" mass="18227">MWEDNGDELEEFSTSKTWNVMQNRGVEQAWTRSIWFKGHVPRYAFTSWVVHQDRLPTRSRLLIWVNLFGAWRCKGWDIPFELSTPGHRLRNETQLPAELSNEWWRKQQYTTSGSSETQGFTHKNSALQLFFSRSLTVPSRMLSWAGENSRNFNL</sequence>
<accession>A0ABQ7C353</accession>
<feature type="domain" description="Reverse transcriptase zinc-binding" evidence="1">
    <location>
        <begin position="12"/>
        <end position="64"/>
    </location>
</feature>
<reference evidence="2 3" key="1">
    <citation type="journal article" date="2020" name="BMC Genomics">
        <title>Intraspecific diversification of the crop wild relative Brassica cretica Lam. using demographic model selection.</title>
        <authorList>
            <person name="Kioukis A."/>
            <person name="Michalopoulou V.A."/>
            <person name="Briers L."/>
            <person name="Pirintsos S."/>
            <person name="Studholme D.J."/>
            <person name="Pavlidis P."/>
            <person name="Sarris P.F."/>
        </authorList>
    </citation>
    <scope>NUCLEOTIDE SEQUENCE [LARGE SCALE GENOMIC DNA]</scope>
    <source>
        <strain evidence="3">cv. PFS-1207/04</strain>
    </source>
</reference>
<protein>
    <recommendedName>
        <fullName evidence="1">Reverse transcriptase zinc-binding domain-containing protein</fullName>
    </recommendedName>
</protein>
<evidence type="ECO:0000313" key="2">
    <source>
        <dbReference type="EMBL" id="KAF3545999.1"/>
    </source>
</evidence>
<dbReference type="InterPro" id="IPR026960">
    <property type="entry name" value="RVT-Znf"/>
</dbReference>